<dbReference type="InterPro" id="IPR011333">
    <property type="entry name" value="SKP1/BTB/POZ_sf"/>
</dbReference>
<dbReference type="Proteomes" id="UP000016926">
    <property type="component" value="Unassembled WGS sequence"/>
</dbReference>
<evidence type="ECO:0000313" key="1">
    <source>
        <dbReference type="EMBL" id="EMS18392.1"/>
    </source>
</evidence>
<dbReference type="AlphaFoldDB" id="M7WDB4"/>
<sequence length="417" mass="46333">MAAYYVVSSPTPATEAAGPSLPLAVGRLDDEVVGFSLDHSAVAAGRLGDRVQWAAEVSVVLDGGEYRLNRQDWRSRPQPEPSTAADGTPFSGFSVFVDTVAIKAVQEETEGAYKPAEHRLYRFTFEIRRLASFPALEMTKLLECLPAIDLSATPFDVRLFFPNVREGGAELWAESQFLAKASPYFATLLGSEFLESSVRHTKRPRLVEREAVAGPASSEDYKDFDDSDDETDELYFKTMPSLQHEHEGDCPLEYKQITIPHTAFTTYRAVLAYLRTGTIVFAPLTSSSQAHYQGGASRFDNLPDRIRTNRPFPTSPKLAYRLAHLLELESLQEMCLAQLGRFLTVDNAPAELVDDASLCFAPWRKVIIDFIVKNGDGVTKSVSWMRLQRAIEAGEMPHSAPVLLELFNRQRAAAKGY</sequence>
<organism evidence="1 2">
    <name type="scientific">Rhodotorula toruloides (strain NP11)</name>
    <name type="common">Yeast</name>
    <name type="synonym">Rhodosporidium toruloides</name>
    <dbReference type="NCBI Taxonomy" id="1130832"/>
    <lineage>
        <taxon>Eukaryota</taxon>
        <taxon>Fungi</taxon>
        <taxon>Dikarya</taxon>
        <taxon>Basidiomycota</taxon>
        <taxon>Pucciniomycotina</taxon>
        <taxon>Microbotryomycetes</taxon>
        <taxon>Sporidiobolales</taxon>
        <taxon>Sporidiobolaceae</taxon>
        <taxon>Rhodotorula</taxon>
    </lineage>
</organism>
<dbReference type="GeneID" id="27370448"/>
<accession>M7WDB4</accession>
<dbReference type="Gene3D" id="3.30.710.10">
    <property type="entry name" value="Potassium Channel Kv1.1, Chain A"/>
    <property type="match status" value="1"/>
</dbReference>
<proteinExistence type="predicted"/>
<evidence type="ECO:0000313" key="2">
    <source>
        <dbReference type="Proteomes" id="UP000016926"/>
    </source>
</evidence>
<dbReference type="HOGENOM" id="CLU_033180_0_0_1"/>
<protein>
    <recommendedName>
        <fullName evidence="3">BTB domain-containing protein</fullName>
    </recommendedName>
</protein>
<evidence type="ECO:0008006" key="3">
    <source>
        <dbReference type="Google" id="ProtNLM"/>
    </source>
</evidence>
<keyword evidence="2" id="KW-1185">Reference proteome</keyword>
<gene>
    <name evidence="1" type="ORF">RHTO_06435</name>
</gene>
<name>M7WDB4_RHOT1</name>
<dbReference type="RefSeq" id="XP_016269511.1">
    <property type="nucleotide sequence ID" value="XM_016420096.1"/>
</dbReference>
<reference evidence="1 2" key="1">
    <citation type="journal article" date="2012" name="Nat. Commun.">
        <title>A multi-omic map of the lipid-producing yeast Rhodosporidium toruloides.</title>
        <authorList>
            <person name="Zhu Z."/>
            <person name="Zhang S."/>
            <person name="Liu H."/>
            <person name="Shen H."/>
            <person name="Lin X."/>
            <person name="Yang F."/>
            <person name="Zhou Y.J."/>
            <person name="Jin G."/>
            <person name="Ye M."/>
            <person name="Zou H."/>
            <person name="Zou H."/>
            <person name="Zhao Z.K."/>
        </authorList>
    </citation>
    <scope>NUCLEOTIDE SEQUENCE [LARGE SCALE GENOMIC DNA]</scope>
    <source>
        <strain evidence="1 2">NP11</strain>
    </source>
</reference>
<dbReference type="EMBL" id="KB722681">
    <property type="protein sequence ID" value="EMS18392.1"/>
    <property type="molecule type" value="Genomic_DNA"/>
</dbReference>